<feature type="region of interest" description="Disordered" evidence="2">
    <location>
        <begin position="69"/>
        <end position="96"/>
    </location>
</feature>
<comment type="caution">
    <text evidence="3">The sequence shown here is derived from an EMBL/GenBank/DDBJ whole genome shotgun (WGS) entry which is preliminary data.</text>
</comment>
<feature type="coiled-coil region" evidence="1">
    <location>
        <begin position="27"/>
        <end position="61"/>
    </location>
</feature>
<name>A0A0F9K4I2_9ZZZZ</name>
<evidence type="ECO:0000256" key="1">
    <source>
        <dbReference type="SAM" id="Coils"/>
    </source>
</evidence>
<proteinExistence type="predicted"/>
<keyword evidence="1" id="KW-0175">Coiled coil</keyword>
<protein>
    <submittedName>
        <fullName evidence="3">Uncharacterized protein</fullName>
    </submittedName>
</protein>
<gene>
    <name evidence="3" type="ORF">LCGC14_1680410</name>
</gene>
<evidence type="ECO:0000256" key="2">
    <source>
        <dbReference type="SAM" id="MobiDB-lite"/>
    </source>
</evidence>
<organism evidence="3">
    <name type="scientific">marine sediment metagenome</name>
    <dbReference type="NCBI Taxonomy" id="412755"/>
    <lineage>
        <taxon>unclassified sequences</taxon>
        <taxon>metagenomes</taxon>
        <taxon>ecological metagenomes</taxon>
    </lineage>
</organism>
<dbReference type="EMBL" id="LAZR01014554">
    <property type="protein sequence ID" value="KKM16978.1"/>
    <property type="molecule type" value="Genomic_DNA"/>
</dbReference>
<reference evidence="3" key="1">
    <citation type="journal article" date="2015" name="Nature">
        <title>Complex archaea that bridge the gap between prokaryotes and eukaryotes.</title>
        <authorList>
            <person name="Spang A."/>
            <person name="Saw J.H."/>
            <person name="Jorgensen S.L."/>
            <person name="Zaremba-Niedzwiedzka K."/>
            <person name="Martijn J."/>
            <person name="Lind A.E."/>
            <person name="van Eijk R."/>
            <person name="Schleper C."/>
            <person name="Guy L."/>
            <person name="Ettema T.J."/>
        </authorList>
    </citation>
    <scope>NUCLEOTIDE SEQUENCE</scope>
</reference>
<sequence length="262" mass="28466">MGYATVLLVVMAALGAGEDAESPQARAQRLRAENRRMRAQVKQLKEANAALQAAVDELGKKIEARLAAAKAAKAPDKPGPKDPANSAPKPPGDKANIANAGAEMLKAIAEAVPSELYPPGPESPKEAGARRARATKWLRANARGRSCTMQMQVKSVTIGSAMRLPRTVEIVFRGAKGSLTSDGKARQWECTSIAAKFQTRLIGEFVKIKPGYKVTFSGTVSDGEAQLRPFFGNVGMLWFRLTMKRCKLIKVTRGRWRAPRRR</sequence>
<dbReference type="AlphaFoldDB" id="A0A0F9K4I2"/>
<accession>A0A0F9K4I2</accession>
<evidence type="ECO:0000313" key="3">
    <source>
        <dbReference type="EMBL" id="KKM16978.1"/>
    </source>
</evidence>